<dbReference type="Proteomes" id="UP000604481">
    <property type="component" value="Unassembled WGS sequence"/>
</dbReference>
<protein>
    <submittedName>
        <fullName evidence="1">YjfB family protein</fullName>
    </submittedName>
</protein>
<organism evidence="1 2">
    <name type="scientific">Chitinilyticum piscinae</name>
    <dbReference type="NCBI Taxonomy" id="2866724"/>
    <lineage>
        <taxon>Bacteria</taxon>
        <taxon>Pseudomonadati</taxon>
        <taxon>Pseudomonadota</taxon>
        <taxon>Betaproteobacteria</taxon>
        <taxon>Neisseriales</taxon>
        <taxon>Chitinibacteraceae</taxon>
        <taxon>Chitinilyticum</taxon>
    </lineage>
</organism>
<dbReference type="Pfam" id="PF14070">
    <property type="entry name" value="YjfB_motility"/>
    <property type="match status" value="1"/>
</dbReference>
<gene>
    <name evidence="1" type="ORF">INR99_09920</name>
</gene>
<name>A0A8J7K1T5_9NEIS</name>
<evidence type="ECO:0000313" key="2">
    <source>
        <dbReference type="Proteomes" id="UP000604481"/>
    </source>
</evidence>
<dbReference type="InterPro" id="IPR025906">
    <property type="entry name" value="YjfB_motility"/>
</dbReference>
<reference evidence="1 2" key="1">
    <citation type="submission" date="2020-10" db="EMBL/GenBank/DDBJ databases">
        <title>The genome sequence of Chitinilyticum litopenaei 4Y14.</title>
        <authorList>
            <person name="Liu Y."/>
        </authorList>
    </citation>
    <scope>NUCLEOTIDE SEQUENCE [LARGE SCALE GENOMIC DNA]</scope>
    <source>
        <strain evidence="1 2">4Y14</strain>
    </source>
</reference>
<dbReference type="EMBL" id="JADFUA010000005">
    <property type="protein sequence ID" value="MBE9609671.1"/>
    <property type="molecule type" value="Genomic_DNA"/>
</dbReference>
<proteinExistence type="predicted"/>
<accession>A0A8J7K1T5</accession>
<comment type="caution">
    <text evidence="1">The sequence shown here is derived from an EMBL/GenBank/DDBJ whole genome shotgun (WGS) entry which is preliminary data.</text>
</comment>
<evidence type="ECO:0000313" key="1">
    <source>
        <dbReference type="EMBL" id="MBE9609671.1"/>
    </source>
</evidence>
<keyword evidence="2" id="KW-1185">Reference proteome</keyword>
<dbReference type="AlphaFoldDB" id="A0A8J7K1T5"/>
<dbReference type="RefSeq" id="WP_194116200.1">
    <property type="nucleotide sequence ID" value="NZ_JADFUA010000005.1"/>
</dbReference>
<sequence>MDAGLVSAASAAVASNPAPLLMLRKALDIQEQTVMSLLDALPAPAGSVNPPNLGQNVDTFA</sequence>